<organism evidence="3 4">
    <name type="scientific">Streptomyces vastus</name>
    <dbReference type="NCBI Taxonomy" id="285451"/>
    <lineage>
        <taxon>Bacteria</taxon>
        <taxon>Bacillati</taxon>
        <taxon>Actinomycetota</taxon>
        <taxon>Actinomycetes</taxon>
        <taxon>Kitasatosporales</taxon>
        <taxon>Streptomycetaceae</taxon>
        <taxon>Streptomyces</taxon>
    </lineage>
</organism>
<evidence type="ECO:0000256" key="1">
    <source>
        <dbReference type="ARBA" id="ARBA00023002"/>
    </source>
</evidence>
<reference evidence="4" key="1">
    <citation type="journal article" date="2019" name="Int. J. Syst. Evol. Microbiol.">
        <title>The Global Catalogue of Microorganisms (GCM) 10K type strain sequencing project: providing services to taxonomists for standard genome sequencing and annotation.</title>
        <authorList>
            <consortium name="The Broad Institute Genomics Platform"/>
            <consortium name="The Broad Institute Genome Sequencing Center for Infectious Disease"/>
            <person name="Wu L."/>
            <person name="Ma J."/>
        </authorList>
    </citation>
    <scope>NUCLEOTIDE SEQUENCE [LARGE SCALE GENOMIC DNA]</scope>
    <source>
        <strain evidence="4">JCM 4524</strain>
    </source>
</reference>
<protein>
    <submittedName>
        <fullName evidence="3">FAD-dependent oxidoreductase</fullName>
    </submittedName>
</protein>
<dbReference type="EMBL" id="BAAASJ010000028">
    <property type="protein sequence ID" value="GAA2632812.1"/>
    <property type="molecule type" value="Genomic_DNA"/>
</dbReference>
<dbReference type="InterPro" id="IPR006076">
    <property type="entry name" value="FAD-dep_OxRdtase"/>
</dbReference>
<accession>A0ABP6D2U5</accession>
<dbReference type="PRINTS" id="PR00420">
    <property type="entry name" value="RNGMNOXGNASE"/>
</dbReference>
<dbReference type="Proteomes" id="UP001500151">
    <property type="component" value="Unassembled WGS sequence"/>
</dbReference>
<gene>
    <name evidence="3" type="ORF">GCM10010307_26560</name>
</gene>
<dbReference type="RefSeq" id="WP_344389963.1">
    <property type="nucleotide sequence ID" value="NZ_BAAASJ010000028.1"/>
</dbReference>
<dbReference type="SUPFAM" id="SSF54373">
    <property type="entry name" value="FAD-linked reductases, C-terminal domain"/>
    <property type="match status" value="1"/>
</dbReference>
<dbReference type="SUPFAM" id="SSF51905">
    <property type="entry name" value="FAD/NAD(P)-binding domain"/>
    <property type="match status" value="1"/>
</dbReference>
<proteinExistence type="predicted"/>
<comment type="caution">
    <text evidence="3">The sequence shown here is derived from an EMBL/GenBank/DDBJ whole genome shotgun (WGS) entry which is preliminary data.</text>
</comment>
<sequence length="435" mass="46400">MTGASPVAGAAGPLGDSPVVVVGGGVVGLCTAYYLAAAGLPVEVVERRALGSGASRGNAGWVCLSHSTPVPAPGVVRYALRSLGQPDSPLYLRPLPDPAFVRWLWRFWRSSTPAAFRRGYAAIAELNRDTFDLFDGLRENGVATTLTRPGMVHAFLSPAEARHHLAIQRQMADGRYPMPDDVTTGPEAHLLDDALAPGVRAAYLVEGEGVVDPEEFAQGLGEALADAGVKVHENAEATGFRSTAGRIAALRTTQGEIPCAAVVVAAGMRSPHLLRSLGQPLPLQAGKGYSFSVELDRAPRHTLYFGERRAVASPIGGTTRIGGTMELSGNNNRLDWRRIVAVALASRHYLGRWFDDPDDLVGLIRDPWVGGRPFLPDGLPVIDRVPGHHNAFAATGHGMLGVTLGPATGHHLAEYIRTGRRPEALAPFRFDRLIR</sequence>
<name>A0ABP6D2U5_9ACTN</name>
<evidence type="ECO:0000313" key="3">
    <source>
        <dbReference type="EMBL" id="GAA2632812.1"/>
    </source>
</evidence>
<dbReference type="Gene3D" id="3.30.9.10">
    <property type="entry name" value="D-Amino Acid Oxidase, subunit A, domain 2"/>
    <property type="match status" value="1"/>
</dbReference>
<dbReference type="PANTHER" id="PTHR13847:SF289">
    <property type="entry name" value="GLYCINE OXIDASE"/>
    <property type="match status" value="1"/>
</dbReference>
<keyword evidence="4" id="KW-1185">Reference proteome</keyword>
<dbReference type="Gene3D" id="3.50.50.60">
    <property type="entry name" value="FAD/NAD(P)-binding domain"/>
    <property type="match status" value="2"/>
</dbReference>
<dbReference type="Pfam" id="PF01266">
    <property type="entry name" value="DAO"/>
    <property type="match status" value="1"/>
</dbReference>
<dbReference type="PANTHER" id="PTHR13847">
    <property type="entry name" value="SARCOSINE DEHYDROGENASE-RELATED"/>
    <property type="match status" value="1"/>
</dbReference>
<keyword evidence="1" id="KW-0560">Oxidoreductase</keyword>
<evidence type="ECO:0000259" key="2">
    <source>
        <dbReference type="Pfam" id="PF01266"/>
    </source>
</evidence>
<feature type="domain" description="FAD dependent oxidoreductase" evidence="2">
    <location>
        <begin position="19"/>
        <end position="414"/>
    </location>
</feature>
<dbReference type="InterPro" id="IPR036188">
    <property type="entry name" value="FAD/NAD-bd_sf"/>
</dbReference>
<evidence type="ECO:0000313" key="4">
    <source>
        <dbReference type="Proteomes" id="UP001500151"/>
    </source>
</evidence>